<dbReference type="InterPro" id="IPR043605">
    <property type="entry name" value="DUF883_C"/>
</dbReference>
<keyword evidence="1" id="KW-0175">Coiled coil</keyword>
<organism evidence="3 4">
    <name type="scientific">Candidatus Jettenia ecosi</name>
    <dbReference type="NCBI Taxonomy" id="2494326"/>
    <lineage>
        <taxon>Bacteria</taxon>
        <taxon>Pseudomonadati</taxon>
        <taxon>Planctomycetota</taxon>
        <taxon>Candidatus Brocadiia</taxon>
        <taxon>Candidatus Brocadiales</taxon>
        <taxon>Candidatus Brocadiaceae</taxon>
        <taxon>Candidatus Jettenia</taxon>
    </lineage>
</organism>
<evidence type="ECO:0000313" key="4">
    <source>
        <dbReference type="Proteomes" id="UP000319783"/>
    </source>
</evidence>
<gene>
    <name evidence="3" type="ORF">JETT_0595</name>
</gene>
<dbReference type="AlphaFoldDB" id="A0A533QRB6"/>
<dbReference type="PANTHER" id="PTHR35893">
    <property type="entry name" value="INNER MEMBRANE PROTEIN-RELATED"/>
    <property type="match status" value="1"/>
</dbReference>
<comment type="caution">
    <text evidence="3">The sequence shown here is derived from an EMBL/GenBank/DDBJ whole genome shotgun (WGS) entry which is preliminary data.</text>
</comment>
<dbReference type="Proteomes" id="UP000319783">
    <property type="component" value="Unassembled WGS sequence"/>
</dbReference>
<proteinExistence type="predicted"/>
<dbReference type="GO" id="GO:0043022">
    <property type="term" value="F:ribosome binding"/>
    <property type="evidence" value="ECO:0007669"/>
    <property type="project" value="InterPro"/>
</dbReference>
<dbReference type="Pfam" id="PF19029">
    <property type="entry name" value="DUF883_C"/>
    <property type="match status" value="1"/>
</dbReference>
<name>A0A533QRB6_9BACT</name>
<accession>A0A533QRB6</accession>
<evidence type="ECO:0000313" key="3">
    <source>
        <dbReference type="EMBL" id="TLD43160.1"/>
    </source>
</evidence>
<evidence type="ECO:0000259" key="2">
    <source>
        <dbReference type="Pfam" id="PF19029"/>
    </source>
</evidence>
<dbReference type="PANTHER" id="PTHR35893:SF3">
    <property type="entry name" value="INNER MEMBRANE PROTEIN"/>
    <property type="match status" value="1"/>
</dbReference>
<evidence type="ECO:0000256" key="1">
    <source>
        <dbReference type="SAM" id="Coils"/>
    </source>
</evidence>
<dbReference type="InterPro" id="IPR010279">
    <property type="entry name" value="YqjD/ElaB"/>
</dbReference>
<feature type="coiled-coil region" evidence="1">
    <location>
        <begin position="12"/>
        <end position="39"/>
    </location>
</feature>
<protein>
    <recommendedName>
        <fullName evidence="2">DUF883 domain-containing protein</fullName>
    </recommendedName>
</protein>
<dbReference type="EMBL" id="SULG01000007">
    <property type="protein sequence ID" value="TLD43160.1"/>
    <property type="molecule type" value="Genomic_DNA"/>
</dbReference>
<sequence length="114" mass="12929">MNEQTKETSKDKLNVDEALEFLNKEIKGKKDEINRLISEKYSNLKETMSQWYPSKETLGKAKHKMTDAVASGQEKAREMATGVDTRVRENPWTSVGIAAAAGFLLGYVFESRKR</sequence>
<reference evidence="3 4" key="1">
    <citation type="submission" date="2019-04" db="EMBL/GenBank/DDBJ databases">
        <title>Genome of a novel bacterium Candidatus Jettenia ecosi reconstructed from metagenome of an anammox bioreactor.</title>
        <authorList>
            <person name="Mardanov A.V."/>
            <person name="Beletsky A.V."/>
            <person name="Ravin N.V."/>
            <person name="Botchkova E.A."/>
            <person name="Litti Y.V."/>
            <person name="Nozhevnikova A.N."/>
        </authorList>
    </citation>
    <scope>NUCLEOTIDE SEQUENCE [LARGE SCALE GENOMIC DNA]</scope>
    <source>
        <strain evidence="3">J2</strain>
    </source>
</reference>
<feature type="domain" description="DUF883" evidence="2">
    <location>
        <begin position="84"/>
        <end position="107"/>
    </location>
</feature>